<dbReference type="AlphaFoldDB" id="F5L9E1"/>
<keyword evidence="4" id="KW-1185">Reference proteome</keyword>
<evidence type="ECO:0000313" key="1">
    <source>
        <dbReference type="EMBL" id="EGL82083.1"/>
    </source>
</evidence>
<evidence type="ECO:0000313" key="3">
    <source>
        <dbReference type="Proteomes" id="UP000010716"/>
    </source>
</evidence>
<dbReference type="KEGG" id="cthu:HUR95_00760"/>
<name>F5L9E1_CALTT</name>
<dbReference type="OrthoDB" id="2968839at2"/>
<reference evidence="2 4" key="2">
    <citation type="journal article" date="2020" name="Extremophiles">
        <title>Genomic analysis of Caldalkalibacillus thermarum TA2.A1 reveals aerobic alkaliphilic metabolism and evolutionary hallmarks linking alkaliphilic bacteria and plant life.</title>
        <authorList>
            <person name="de Jong S.I."/>
            <person name="van den Broek M.A."/>
            <person name="Merkel A.Y."/>
            <person name="de la Torre Cortes P."/>
            <person name="Kalamorz F."/>
            <person name="Cook G.M."/>
            <person name="van Loosdrecht M.C.M."/>
            <person name="McMillan D.G.G."/>
        </authorList>
    </citation>
    <scope>NUCLEOTIDE SEQUENCE [LARGE SCALE GENOMIC DNA]</scope>
    <source>
        <strain evidence="2 4">TA2.A1</strain>
    </source>
</reference>
<dbReference type="Proteomes" id="UP000010716">
    <property type="component" value="Unassembled WGS sequence"/>
</dbReference>
<accession>F5L9E1</accession>
<dbReference type="eggNOG" id="ENOG50334EW">
    <property type="taxonomic scope" value="Bacteria"/>
</dbReference>
<gene>
    <name evidence="1" type="ORF">CathTA2_2446</name>
    <name evidence="2" type="ORF">HUR95_00760</name>
</gene>
<reference evidence="1 3" key="1">
    <citation type="journal article" date="2011" name="J. Bacteriol.">
        <title>Draft genome sequence of the thermoalkaliphilic Caldalkalibacillus thermarum strain TA2.A1.</title>
        <authorList>
            <person name="Kalamorz F."/>
            <person name="Keis S."/>
            <person name="McMillan D.G."/>
            <person name="Olsson K."/>
            <person name="Stanton J.A."/>
            <person name="Stockwell P."/>
            <person name="Black M.A."/>
            <person name="Klingeman D.M."/>
            <person name="Land M.L."/>
            <person name="Han C.S."/>
            <person name="Martin S.L."/>
            <person name="Becher S.A."/>
            <person name="Peddie C.J."/>
            <person name="Morgan H.W."/>
            <person name="Matthies D."/>
            <person name="Preiss L."/>
            <person name="Meier T."/>
            <person name="Brown S.D."/>
            <person name="Cook G.M."/>
        </authorList>
    </citation>
    <scope>NUCLEOTIDE SEQUENCE [LARGE SCALE GENOMIC DNA]</scope>
    <source>
        <strain evidence="1 3">TA2.A1</strain>
    </source>
</reference>
<reference evidence="2" key="3">
    <citation type="submission" date="2021-08" db="EMBL/GenBank/DDBJ databases">
        <authorList>
            <person name="de Jong S."/>
            <person name="van den Broek M."/>
            <person name="Merkel A."/>
            <person name="de la Torre Cortes P."/>
            <person name="Kalamorz F."/>
            <person name="Cook G."/>
            <person name="van Loosdrecht M."/>
            <person name="McMillan D."/>
        </authorList>
    </citation>
    <scope>NUCLEOTIDE SEQUENCE</scope>
    <source>
        <strain evidence="2">TA2.A1</strain>
    </source>
</reference>
<evidence type="ECO:0000313" key="4">
    <source>
        <dbReference type="Proteomes" id="UP000825179"/>
    </source>
</evidence>
<evidence type="ECO:0000313" key="2">
    <source>
        <dbReference type="EMBL" id="QZT34004.1"/>
    </source>
</evidence>
<dbReference type="RefSeq" id="WP_007505823.1">
    <property type="nucleotide sequence ID" value="NZ_AFCE01000156.1"/>
</dbReference>
<proteinExistence type="predicted"/>
<protein>
    <recommendedName>
        <fullName evidence="5">Holliday junction resolvase</fullName>
    </recommendedName>
</protein>
<organism evidence="1 3">
    <name type="scientific">Caldalkalibacillus thermarum (strain TA2.A1)</name>
    <dbReference type="NCBI Taxonomy" id="986075"/>
    <lineage>
        <taxon>Bacteria</taxon>
        <taxon>Bacillati</taxon>
        <taxon>Bacillota</taxon>
        <taxon>Bacilli</taxon>
        <taxon>Bacillales</taxon>
        <taxon>Bacillaceae</taxon>
        <taxon>Caldalkalibacillus</taxon>
    </lineage>
</organism>
<dbReference type="Proteomes" id="UP000825179">
    <property type="component" value="Chromosome"/>
</dbReference>
<evidence type="ECO:0008006" key="5">
    <source>
        <dbReference type="Google" id="ProtNLM"/>
    </source>
</evidence>
<dbReference type="EMBL" id="CP082237">
    <property type="protein sequence ID" value="QZT34004.1"/>
    <property type="molecule type" value="Genomic_DNA"/>
</dbReference>
<dbReference type="EMBL" id="AFCE01000156">
    <property type="protein sequence ID" value="EGL82083.1"/>
    <property type="molecule type" value="Genomic_DNA"/>
</dbReference>
<sequence>MSGRRSKRKGSSAEREFAKLIGGTRIPLSGSQRGFKGDVKGLGLTWECKRYRDGFRRLYAWLEGEDIDALAIRADRKPWLVVMEVDTLLKLLGGDRGVS</sequence>